<keyword evidence="3" id="KW-1185">Reference proteome</keyword>
<gene>
    <name evidence="2" type="ORF">Y1Q_0011211</name>
</gene>
<comment type="caution">
    <text evidence="2">The sequence shown here is derived from an EMBL/GenBank/DDBJ whole genome shotgun (WGS) entry which is preliminary data.</text>
</comment>
<feature type="region of interest" description="Disordered" evidence="1">
    <location>
        <begin position="98"/>
        <end position="135"/>
    </location>
</feature>
<organism evidence="2 3">
    <name type="scientific">Alligator mississippiensis</name>
    <name type="common">American alligator</name>
    <dbReference type="NCBI Taxonomy" id="8496"/>
    <lineage>
        <taxon>Eukaryota</taxon>
        <taxon>Metazoa</taxon>
        <taxon>Chordata</taxon>
        <taxon>Craniata</taxon>
        <taxon>Vertebrata</taxon>
        <taxon>Euteleostomi</taxon>
        <taxon>Archelosauria</taxon>
        <taxon>Archosauria</taxon>
        <taxon>Crocodylia</taxon>
        <taxon>Alligatoridae</taxon>
        <taxon>Alligatorinae</taxon>
        <taxon>Alligator</taxon>
    </lineage>
</organism>
<protein>
    <submittedName>
        <fullName evidence="2">Uncharacterized protein</fullName>
    </submittedName>
</protein>
<evidence type="ECO:0000256" key="1">
    <source>
        <dbReference type="SAM" id="MobiDB-lite"/>
    </source>
</evidence>
<evidence type="ECO:0000313" key="2">
    <source>
        <dbReference type="EMBL" id="KYO45310.1"/>
    </source>
</evidence>
<accession>A0A151P8K7</accession>
<name>A0A151P8K7_ALLMI</name>
<dbReference type="EMBL" id="AKHW03000620">
    <property type="protein sequence ID" value="KYO45310.1"/>
    <property type="molecule type" value="Genomic_DNA"/>
</dbReference>
<dbReference type="Proteomes" id="UP000050525">
    <property type="component" value="Unassembled WGS sequence"/>
</dbReference>
<proteinExistence type="predicted"/>
<reference evidence="2 3" key="1">
    <citation type="journal article" date="2012" name="Genome Biol.">
        <title>Sequencing three crocodilian genomes to illuminate the evolution of archosaurs and amniotes.</title>
        <authorList>
            <person name="St John J.A."/>
            <person name="Braun E.L."/>
            <person name="Isberg S.R."/>
            <person name="Miles L.G."/>
            <person name="Chong A.Y."/>
            <person name="Gongora J."/>
            <person name="Dalzell P."/>
            <person name="Moran C."/>
            <person name="Bed'hom B."/>
            <person name="Abzhanov A."/>
            <person name="Burgess S.C."/>
            <person name="Cooksey A.M."/>
            <person name="Castoe T.A."/>
            <person name="Crawford N.G."/>
            <person name="Densmore L.D."/>
            <person name="Drew J.C."/>
            <person name="Edwards S.V."/>
            <person name="Faircloth B.C."/>
            <person name="Fujita M.K."/>
            <person name="Greenwold M.J."/>
            <person name="Hoffmann F.G."/>
            <person name="Howard J.M."/>
            <person name="Iguchi T."/>
            <person name="Janes D.E."/>
            <person name="Khan S.Y."/>
            <person name="Kohno S."/>
            <person name="de Koning A.J."/>
            <person name="Lance S.L."/>
            <person name="McCarthy F.M."/>
            <person name="McCormack J.E."/>
            <person name="Merchant M.E."/>
            <person name="Peterson D.G."/>
            <person name="Pollock D.D."/>
            <person name="Pourmand N."/>
            <person name="Raney B.J."/>
            <person name="Roessler K.A."/>
            <person name="Sanford J.R."/>
            <person name="Sawyer R.H."/>
            <person name="Schmidt C.J."/>
            <person name="Triplett E.W."/>
            <person name="Tuberville T.D."/>
            <person name="Venegas-Anaya M."/>
            <person name="Howard J.T."/>
            <person name="Jarvis E.D."/>
            <person name="Guillette L.J.Jr."/>
            <person name="Glenn T.C."/>
            <person name="Green R.E."/>
            <person name="Ray D.A."/>
        </authorList>
    </citation>
    <scope>NUCLEOTIDE SEQUENCE [LARGE SCALE GENOMIC DNA]</scope>
    <source>
        <strain evidence="2">KSC_2009_1</strain>
    </source>
</reference>
<dbReference type="AlphaFoldDB" id="A0A151P8K7"/>
<sequence>MAGASDRQGDVSVISVKEHRRAFEEQVGFADAVVPRRCRVRFPSSRRRSWLLLRLNDLPSGAGRRPALSAISTRDCWWKEDVGLGRCLQDLPDPAWTPALPPAPSLVSDRVFPESSRAARRRVPSFQRGPVPGQA</sequence>
<evidence type="ECO:0000313" key="3">
    <source>
        <dbReference type="Proteomes" id="UP000050525"/>
    </source>
</evidence>